<sequence>MLDAAREEAMTRTNTLLEEQRKKTHKKTYLKTKIRFIRGADQLLHFTFFHQGHHLGYDKNKIQSLKYPSAVDFQHRLSSLSVRGNVLDNLSVVIYLLSHVLALNWRSQAWGTFTLMERSLCPTSTLCSSPDSGEPALLSHYSLTTQFPHRRAGFITSNGKLTADYRAQQFIHPSIPCLCAVSKLCLCAVSHPLSVRSFPSLVCAQFPHPCLCAVSPPLSVRSFPTLVCAQFPIPCLCAVSIPCLCAFLANDCKKVFTLVSQFSRIVSGLTGPRKSVPVLRDSRTWYFAPLLVYGASYYKWFSNKREVSASVPSEADTHIYVNLTYGKVFLVRKRGGVDDGRLYAMKVLKKATIVQKRKTTEHTKTERQVLEAVRQSPFLVTLHYAFQTDAKLHLILAPEGLGGGGSARDVRLEFLSSTLSALPEMFGTGEPIIHLKSVRMRICQRMRSTARRKQTASFAVVRRLK</sequence>
<keyword evidence="1" id="KW-0723">Serine/threonine-protein kinase</keyword>
<evidence type="ECO:0000256" key="5">
    <source>
        <dbReference type="ARBA" id="ARBA00022840"/>
    </source>
</evidence>
<dbReference type="PROSITE" id="PS50011">
    <property type="entry name" value="PROTEIN_KINASE_DOM"/>
    <property type="match status" value="1"/>
</dbReference>
<evidence type="ECO:0000256" key="4">
    <source>
        <dbReference type="ARBA" id="ARBA00022777"/>
    </source>
</evidence>
<keyword evidence="2" id="KW-0808">Transferase</keyword>
<evidence type="ECO:0000256" key="2">
    <source>
        <dbReference type="ARBA" id="ARBA00022679"/>
    </source>
</evidence>
<dbReference type="Gene3D" id="3.30.200.20">
    <property type="entry name" value="Phosphorylase Kinase, domain 1"/>
    <property type="match status" value="1"/>
</dbReference>
<dbReference type="GO" id="GO:0005524">
    <property type="term" value="F:ATP binding"/>
    <property type="evidence" value="ECO:0007669"/>
    <property type="project" value="UniProtKB-KW"/>
</dbReference>
<keyword evidence="5" id="KW-0067">ATP-binding</keyword>
<keyword evidence="3" id="KW-0547">Nucleotide-binding</keyword>
<dbReference type="InterPro" id="IPR000719">
    <property type="entry name" value="Prot_kinase_dom"/>
</dbReference>
<evidence type="ECO:0000259" key="6">
    <source>
        <dbReference type="PROSITE" id="PS50011"/>
    </source>
</evidence>
<feature type="domain" description="Protein kinase" evidence="6">
    <location>
        <begin position="314"/>
        <end position="465"/>
    </location>
</feature>
<dbReference type="EMBL" id="OC317806">
    <property type="protein sequence ID" value="CAD7399163.1"/>
    <property type="molecule type" value="Genomic_DNA"/>
</dbReference>
<dbReference type="SUPFAM" id="SSF56112">
    <property type="entry name" value="Protein kinase-like (PK-like)"/>
    <property type="match status" value="1"/>
</dbReference>
<dbReference type="PANTHER" id="PTHR24351">
    <property type="entry name" value="RIBOSOMAL PROTEIN S6 KINASE"/>
    <property type="match status" value="1"/>
</dbReference>
<dbReference type="GO" id="GO:0004674">
    <property type="term" value="F:protein serine/threonine kinase activity"/>
    <property type="evidence" value="ECO:0007669"/>
    <property type="project" value="UniProtKB-KW"/>
</dbReference>
<dbReference type="AlphaFoldDB" id="A0A7R9CMC8"/>
<proteinExistence type="predicted"/>
<dbReference type="InterPro" id="IPR011009">
    <property type="entry name" value="Kinase-like_dom_sf"/>
</dbReference>
<protein>
    <recommendedName>
        <fullName evidence="6">Protein kinase domain-containing protein</fullName>
    </recommendedName>
</protein>
<keyword evidence="4" id="KW-0418">Kinase</keyword>
<evidence type="ECO:0000313" key="7">
    <source>
        <dbReference type="EMBL" id="CAD7399163.1"/>
    </source>
</evidence>
<evidence type="ECO:0000256" key="1">
    <source>
        <dbReference type="ARBA" id="ARBA00022527"/>
    </source>
</evidence>
<gene>
    <name evidence="7" type="ORF">TCEB3V08_LOCUS4852</name>
</gene>
<evidence type="ECO:0000256" key="3">
    <source>
        <dbReference type="ARBA" id="ARBA00022741"/>
    </source>
</evidence>
<accession>A0A7R9CMC8</accession>
<reference evidence="7" key="1">
    <citation type="submission" date="2020-11" db="EMBL/GenBank/DDBJ databases">
        <authorList>
            <person name="Tran Van P."/>
        </authorList>
    </citation>
    <scope>NUCLEOTIDE SEQUENCE</scope>
</reference>
<organism evidence="7">
    <name type="scientific">Timema cristinae</name>
    <name type="common">Walking stick</name>
    <dbReference type="NCBI Taxonomy" id="61476"/>
    <lineage>
        <taxon>Eukaryota</taxon>
        <taxon>Metazoa</taxon>
        <taxon>Ecdysozoa</taxon>
        <taxon>Arthropoda</taxon>
        <taxon>Hexapoda</taxon>
        <taxon>Insecta</taxon>
        <taxon>Pterygota</taxon>
        <taxon>Neoptera</taxon>
        <taxon>Polyneoptera</taxon>
        <taxon>Phasmatodea</taxon>
        <taxon>Timematodea</taxon>
        <taxon>Timematoidea</taxon>
        <taxon>Timematidae</taxon>
        <taxon>Timema</taxon>
    </lineage>
</organism>
<name>A0A7R9CMC8_TIMCR</name>